<accession>A0A920CD31</accession>
<dbReference type="Proteomes" id="UP000679779">
    <property type="component" value="Unassembled WGS sequence"/>
</dbReference>
<evidence type="ECO:0000259" key="1">
    <source>
        <dbReference type="Pfam" id="PF13460"/>
    </source>
</evidence>
<dbReference type="GO" id="GO:0016646">
    <property type="term" value="F:oxidoreductase activity, acting on the CH-NH group of donors, NAD or NADP as acceptor"/>
    <property type="evidence" value="ECO:0007669"/>
    <property type="project" value="TreeGrafter"/>
</dbReference>
<comment type="caution">
    <text evidence="2">The sequence shown here is derived from an EMBL/GenBank/DDBJ whole genome shotgun (WGS) entry which is preliminary data.</text>
</comment>
<sequence length="241" mass="26310">MAGILDSPCRSKPNKANRNEGDYFMTETIHPMNITIFGATGKIGQALLKEALNREHDVTAVVRDVSRLQMEHERLHPVIGDLLDPDSVAEHCKGREAVISAYGPQAGDEEEMLEAARSLVEGVRRSGTKRLLVVGGAGSLITDDGVRLMDAPTFPEELYFLAKAHADAYGIYSGSDLDWTYLSPAAVLEEGPRSGNFRIGIDRLITDEAGSSRITIADLAAALVDELEDPYFVRSRFTVAY</sequence>
<dbReference type="Gene3D" id="3.40.50.720">
    <property type="entry name" value="NAD(P)-binding Rossmann-like Domain"/>
    <property type="match status" value="1"/>
</dbReference>
<dbReference type="Pfam" id="PF13460">
    <property type="entry name" value="NAD_binding_10"/>
    <property type="match status" value="1"/>
</dbReference>
<organism evidence="2 3">
    <name type="scientific">Paenibacillus albilobatus</name>
    <dbReference type="NCBI Taxonomy" id="2716884"/>
    <lineage>
        <taxon>Bacteria</taxon>
        <taxon>Bacillati</taxon>
        <taxon>Bacillota</taxon>
        <taxon>Bacilli</taxon>
        <taxon>Bacillales</taxon>
        <taxon>Paenibacillaceae</taxon>
        <taxon>Paenibacillus</taxon>
    </lineage>
</organism>
<gene>
    <name evidence="2" type="ORF">J2TS6_34780</name>
</gene>
<reference evidence="2" key="1">
    <citation type="submission" date="2021-03" db="EMBL/GenBank/DDBJ databases">
        <title>Antimicrobial resistance genes in bacteria isolated from Japanese honey, and their potential for conferring macrolide and lincosamide resistance in the American foulbrood pathogen Paenibacillus larvae.</title>
        <authorList>
            <person name="Okamoto M."/>
            <person name="Kumagai M."/>
            <person name="Kanamori H."/>
            <person name="Takamatsu D."/>
        </authorList>
    </citation>
    <scope>NUCLEOTIDE SEQUENCE</scope>
    <source>
        <strain evidence="2">J2TS6</strain>
    </source>
</reference>
<dbReference type="PANTHER" id="PTHR43355">
    <property type="entry name" value="FLAVIN REDUCTASE (NADPH)"/>
    <property type="match status" value="1"/>
</dbReference>
<dbReference type="CDD" id="cd05244">
    <property type="entry name" value="BVR-B_like_SDR_a"/>
    <property type="match status" value="1"/>
</dbReference>
<feature type="domain" description="NAD(P)-binding" evidence="1">
    <location>
        <begin position="38"/>
        <end position="230"/>
    </location>
</feature>
<dbReference type="EMBL" id="BORQ01000004">
    <property type="protein sequence ID" value="GIO32337.1"/>
    <property type="molecule type" value="Genomic_DNA"/>
</dbReference>
<dbReference type="PANTHER" id="PTHR43355:SF2">
    <property type="entry name" value="FLAVIN REDUCTASE (NADPH)"/>
    <property type="match status" value="1"/>
</dbReference>
<dbReference type="InterPro" id="IPR016040">
    <property type="entry name" value="NAD(P)-bd_dom"/>
</dbReference>
<keyword evidence="3" id="KW-1185">Reference proteome</keyword>
<protein>
    <submittedName>
        <fullName evidence="2">3-beta hydroxysteroid dehydrogenase</fullName>
    </submittedName>
</protein>
<dbReference type="InterPro" id="IPR051606">
    <property type="entry name" value="Polyketide_Oxido-like"/>
</dbReference>
<name>A0A920CD31_9BACL</name>
<evidence type="ECO:0000313" key="3">
    <source>
        <dbReference type="Proteomes" id="UP000679779"/>
    </source>
</evidence>
<proteinExistence type="predicted"/>
<dbReference type="SUPFAM" id="SSF51735">
    <property type="entry name" value="NAD(P)-binding Rossmann-fold domains"/>
    <property type="match status" value="1"/>
</dbReference>
<dbReference type="InterPro" id="IPR036291">
    <property type="entry name" value="NAD(P)-bd_dom_sf"/>
</dbReference>
<evidence type="ECO:0000313" key="2">
    <source>
        <dbReference type="EMBL" id="GIO32337.1"/>
    </source>
</evidence>
<dbReference type="AlphaFoldDB" id="A0A920CD31"/>